<dbReference type="InterPro" id="IPR013924">
    <property type="entry name" value="RNase_H2_suC"/>
</dbReference>
<dbReference type="Pfam" id="PF08615">
    <property type="entry name" value="RNase_H2_suC"/>
    <property type="match status" value="1"/>
</dbReference>
<dbReference type="InParanoid" id="A0A165HBH6"/>
<dbReference type="RefSeq" id="XP_018188811.1">
    <property type="nucleotide sequence ID" value="XM_018335940.1"/>
</dbReference>
<accession>A0A165HBH6</accession>
<dbReference type="GeneID" id="28901077"/>
<dbReference type="PANTHER" id="PTHR47204:SF1">
    <property type="entry name" value="RIBONUCLEASE H2 SUBUNIT C"/>
    <property type="match status" value="1"/>
</dbReference>
<dbReference type="GO" id="GO:0032299">
    <property type="term" value="C:ribonuclease H2 complex"/>
    <property type="evidence" value="ECO:0007669"/>
    <property type="project" value="InterPro"/>
</dbReference>
<dbReference type="STRING" id="1328760.A0A165HBH6"/>
<organism evidence="1 2">
    <name type="scientific">Xylona heveae (strain CBS 132557 / TC161)</name>
    <dbReference type="NCBI Taxonomy" id="1328760"/>
    <lineage>
        <taxon>Eukaryota</taxon>
        <taxon>Fungi</taxon>
        <taxon>Dikarya</taxon>
        <taxon>Ascomycota</taxon>
        <taxon>Pezizomycotina</taxon>
        <taxon>Xylonomycetes</taxon>
        <taxon>Xylonales</taxon>
        <taxon>Xylonaceae</taxon>
        <taxon>Xylona</taxon>
    </lineage>
</organism>
<evidence type="ECO:0000313" key="2">
    <source>
        <dbReference type="Proteomes" id="UP000076632"/>
    </source>
</evidence>
<dbReference type="GO" id="GO:0006401">
    <property type="term" value="P:RNA catabolic process"/>
    <property type="evidence" value="ECO:0007669"/>
    <property type="project" value="InterPro"/>
</dbReference>
<evidence type="ECO:0000313" key="1">
    <source>
        <dbReference type="EMBL" id="KZF23256.1"/>
    </source>
</evidence>
<dbReference type="OrthoDB" id="6222486at2759"/>
<sequence>MLAIKRTKSESSNCSPNILPCRINHNGSLNASSRFWAPKTEDDEKMSAYFRGRKLVGRALKVPEGYEGIVAASKGERLPHNHGIEPRRTSVGIMLDEGVDEEGEEDIPPTKILEQQASFDELIIWGHEAEPDEGSDAYLKGIQEWIQFSEAMHSHPTNAHSQKKD</sequence>
<dbReference type="Gene3D" id="2.40.128.680">
    <property type="match status" value="1"/>
</dbReference>
<reference evidence="1 2" key="1">
    <citation type="journal article" date="2016" name="Fungal Biol.">
        <title>The genome of Xylona heveae provides a window into fungal endophytism.</title>
        <authorList>
            <person name="Gazis R."/>
            <person name="Kuo A."/>
            <person name="Riley R."/>
            <person name="LaButti K."/>
            <person name="Lipzen A."/>
            <person name="Lin J."/>
            <person name="Amirebrahimi M."/>
            <person name="Hesse C.N."/>
            <person name="Spatafora J.W."/>
            <person name="Henrissat B."/>
            <person name="Hainaut M."/>
            <person name="Grigoriev I.V."/>
            <person name="Hibbett D.S."/>
        </authorList>
    </citation>
    <scope>NUCLEOTIDE SEQUENCE [LARGE SCALE GENOMIC DNA]</scope>
    <source>
        <strain evidence="1 2">TC161</strain>
    </source>
</reference>
<protein>
    <submittedName>
        <fullName evidence="1">Ribonuclease H1 small subunit</fullName>
    </submittedName>
</protein>
<keyword evidence="2" id="KW-1185">Reference proteome</keyword>
<dbReference type="AlphaFoldDB" id="A0A165HBH6"/>
<dbReference type="Proteomes" id="UP000076632">
    <property type="component" value="Unassembled WGS sequence"/>
</dbReference>
<dbReference type="OMA" id="GFAESMH"/>
<dbReference type="PANTHER" id="PTHR47204">
    <property type="entry name" value="OS02G0168900 PROTEIN"/>
    <property type="match status" value="1"/>
</dbReference>
<gene>
    <name evidence="1" type="ORF">L228DRAFT_281995</name>
</gene>
<dbReference type="EMBL" id="KV407457">
    <property type="protein sequence ID" value="KZF23256.1"/>
    <property type="molecule type" value="Genomic_DNA"/>
</dbReference>
<proteinExistence type="predicted"/>
<dbReference type="CDD" id="cd09271">
    <property type="entry name" value="RNase_H2-C"/>
    <property type="match status" value="1"/>
</dbReference>
<name>A0A165HBH6_XYLHT</name>